<dbReference type="Proteomes" id="UP001162001">
    <property type="component" value="Segment"/>
</dbReference>
<organism evidence="1 2">
    <name type="scientific">Fadolivirus FV1/VV64</name>
    <dbReference type="NCBI Taxonomy" id="3070911"/>
    <lineage>
        <taxon>Viruses</taxon>
        <taxon>Varidnaviria</taxon>
        <taxon>Bamfordvirae</taxon>
        <taxon>Nucleocytoviricota</taxon>
        <taxon>Megaviricetes</taxon>
        <taxon>Imitervirales</taxon>
        <taxon>Mimiviridae</taxon>
        <taxon>Klosneuvirinae</taxon>
        <taxon>Fadolivirus</taxon>
        <taxon>Fadolivirus algeromassiliense</taxon>
    </lineage>
</organism>
<reference evidence="1 2" key="1">
    <citation type="submission" date="2020-04" db="EMBL/GenBank/DDBJ databases">
        <title>Advantages and limits of metagenomic assembly and binning of a giant virus.</title>
        <authorList>
            <person name="Schulz F."/>
            <person name="Andreani J."/>
            <person name="Francis R."/>
            <person name="Boudjemaa H."/>
            <person name="Bou Khalil J.Y."/>
            <person name="Lee J."/>
            <person name="La Scola B."/>
            <person name="Woyke T."/>
        </authorList>
    </citation>
    <scope>NUCLEOTIDE SEQUENCE [LARGE SCALE GENOMIC DNA]</scope>
    <source>
        <strain evidence="1 2">FV1/VV64</strain>
    </source>
</reference>
<keyword evidence="2" id="KW-1185">Reference proteome</keyword>
<sequence>MTKAEILYPSHNKNIPQKFIVSLYLNPNITMNDINKYYMKIYELDIPNNINIDNEESLHKYLEELFSLFNSEQNPLSTTDLQEKIKINKLHTSMSMGDVVKIMNNYYFVSGFGFKKIIN</sequence>
<name>A0A7D3QXI7_9VIRU</name>
<protein>
    <submittedName>
        <fullName evidence="1">Uncharacterized protein</fullName>
    </submittedName>
</protein>
<gene>
    <name evidence="1" type="ORF">Fadolivirus_1_1062</name>
</gene>
<evidence type="ECO:0000313" key="2">
    <source>
        <dbReference type="Proteomes" id="UP001162001"/>
    </source>
</evidence>
<dbReference type="EMBL" id="MT418680">
    <property type="protein sequence ID" value="QKF94520.1"/>
    <property type="molecule type" value="Genomic_DNA"/>
</dbReference>
<proteinExistence type="predicted"/>
<accession>A0A7D3QXI7</accession>
<evidence type="ECO:0000313" key="1">
    <source>
        <dbReference type="EMBL" id="QKF94520.1"/>
    </source>
</evidence>